<dbReference type="InterPro" id="IPR011335">
    <property type="entry name" value="Restrct_endonuc-II-like"/>
</dbReference>
<dbReference type="Proteomes" id="UP000807504">
    <property type="component" value="Unassembled WGS sequence"/>
</dbReference>
<dbReference type="AlphaFoldDB" id="A0A8T0ER75"/>
<dbReference type="SUPFAM" id="SSF52980">
    <property type="entry name" value="Restriction endonuclease-like"/>
    <property type="match status" value="1"/>
</dbReference>
<name>A0A8T0ER75_ARGBR</name>
<gene>
    <name evidence="1" type="ORF">HNY73_015146</name>
</gene>
<comment type="caution">
    <text evidence="1">The sequence shown here is derived from an EMBL/GenBank/DDBJ whole genome shotgun (WGS) entry which is preliminary data.</text>
</comment>
<organism evidence="1 2">
    <name type="scientific">Argiope bruennichi</name>
    <name type="common">Wasp spider</name>
    <name type="synonym">Aranea bruennichi</name>
    <dbReference type="NCBI Taxonomy" id="94029"/>
    <lineage>
        <taxon>Eukaryota</taxon>
        <taxon>Metazoa</taxon>
        <taxon>Ecdysozoa</taxon>
        <taxon>Arthropoda</taxon>
        <taxon>Chelicerata</taxon>
        <taxon>Arachnida</taxon>
        <taxon>Araneae</taxon>
        <taxon>Araneomorphae</taxon>
        <taxon>Entelegynae</taxon>
        <taxon>Araneoidea</taxon>
        <taxon>Araneidae</taxon>
        <taxon>Argiope</taxon>
    </lineage>
</organism>
<dbReference type="PANTHER" id="PTHR46609">
    <property type="entry name" value="EXONUCLEASE, PHAGE-TYPE/RECB, C-TERMINAL DOMAIN-CONTAINING PROTEIN"/>
    <property type="match status" value="1"/>
</dbReference>
<dbReference type="EMBL" id="JABXBU010002072">
    <property type="protein sequence ID" value="KAF8778422.1"/>
    <property type="molecule type" value="Genomic_DNA"/>
</dbReference>
<accession>A0A8T0ER75</accession>
<keyword evidence="2" id="KW-1185">Reference proteome</keyword>
<dbReference type="InterPro" id="IPR051703">
    <property type="entry name" value="NF-kappa-B_Signaling_Reg"/>
</dbReference>
<dbReference type="Gene3D" id="3.90.320.10">
    <property type="match status" value="1"/>
</dbReference>
<sequence length="177" mass="20641">MKYGQENEVSAIRAIEENFNLKVDCFGLFVNPDFPYLAASPDGLIGDDGIVELLIEYMNVDVLKLKYFFFHSPKVFYCFNSVIWKHKGQTEMEKEKNITKCDWCKENADASENKSKNYRWLVSIKSLFQCAKCWKYFNIGFRVMDKMPLIDASKNSELELVARQREKVNADDGFPEK</sequence>
<reference evidence="1" key="2">
    <citation type="submission" date="2020-06" db="EMBL/GenBank/DDBJ databases">
        <authorList>
            <person name="Sheffer M."/>
        </authorList>
    </citation>
    <scope>NUCLEOTIDE SEQUENCE</scope>
</reference>
<dbReference type="GO" id="GO:0006281">
    <property type="term" value="P:DNA repair"/>
    <property type="evidence" value="ECO:0007669"/>
    <property type="project" value="UniProtKB-ARBA"/>
</dbReference>
<proteinExistence type="predicted"/>
<dbReference type="InterPro" id="IPR011604">
    <property type="entry name" value="PDDEXK-like_dom_sf"/>
</dbReference>
<dbReference type="PANTHER" id="PTHR46609:SF8">
    <property type="entry name" value="YQAJ VIRAL RECOMBINASE DOMAIN-CONTAINING PROTEIN"/>
    <property type="match status" value="1"/>
</dbReference>
<evidence type="ECO:0000313" key="2">
    <source>
        <dbReference type="Proteomes" id="UP000807504"/>
    </source>
</evidence>
<evidence type="ECO:0000313" key="1">
    <source>
        <dbReference type="EMBL" id="KAF8778422.1"/>
    </source>
</evidence>
<reference evidence="1" key="1">
    <citation type="journal article" date="2020" name="bioRxiv">
        <title>Chromosome-level reference genome of the European wasp spider Argiope bruennichi: a resource for studies on range expansion and evolutionary adaptation.</title>
        <authorList>
            <person name="Sheffer M.M."/>
            <person name="Hoppe A."/>
            <person name="Krehenwinkel H."/>
            <person name="Uhl G."/>
            <person name="Kuss A.W."/>
            <person name="Jensen L."/>
            <person name="Jensen C."/>
            <person name="Gillespie R.G."/>
            <person name="Hoff K.J."/>
            <person name="Prost S."/>
        </authorList>
    </citation>
    <scope>NUCLEOTIDE SEQUENCE</scope>
</reference>
<protein>
    <submittedName>
        <fullName evidence="1">Uncharacterized protein</fullName>
    </submittedName>
</protein>